<name>A0ABX7EC23_9ACTN</name>
<gene>
    <name evidence="8" type="ORF">G9U55_07370</name>
</gene>
<dbReference type="EMBL" id="CP049945">
    <property type="protein sequence ID" value="QRF02047.1"/>
    <property type="molecule type" value="Genomic_DNA"/>
</dbReference>
<dbReference type="InterPro" id="IPR010343">
    <property type="entry name" value="ArAE_1"/>
</dbReference>
<organism evidence="8 9">
    <name type="scientific">Streptomyces koyangensis</name>
    <dbReference type="NCBI Taxonomy" id="188770"/>
    <lineage>
        <taxon>Bacteria</taxon>
        <taxon>Bacillati</taxon>
        <taxon>Actinomycetota</taxon>
        <taxon>Actinomycetes</taxon>
        <taxon>Kitasatosporales</taxon>
        <taxon>Streptomycetaceae</taxon>
        <taxon>Streptomyces</taxon>
        <taxon>Streptomyces aurantiacus group</taxon>
    </lineage>
</organism>
<evidence type="ECO:0000256" key="4">
    <source>
        <dbReference type="ARBA" id="ARBA00022989"/>
    </source>
</evidence>
<protein>
    <recommendedName>
        <fullName evidence="10">FUSC family protein</fullName>
    </recommendedName>
</protein>
<accession>A0ABX7EC23</accession>
<evidence type="ECO:0008006" key="10">
    <source>
        <dbReference type="Google" id="ProtNLM"/>
    </source>
</evidence>
<keyword evidence="2" id="KW-1003">Cell membrane</keyword>
<keyword evidence="9" id="KW-1185">Reference proteome</keyword>
<feature type="region of interest" description="Disordered" evidence="6">
    <location>
        <begin position="259"/>
        <end position="279"/>
    </location>
</feature>
<evidence type="ECO:0000313" key="9">
    <source>
        <dbReference type="Proteomes" id="UP000596311"/>
    </source>
</evidence>
<feature type="transmembrane region" description="Helical" evidence="7">
    <location>
        <begin position="102"/>
        <end position="127"/>
    </location>
</feature>
<dbReference type="RefSeq" id="WP_129850038.1">
    <property type="nucleotide sequence ID" value="NZ_CP049945.1"/>
</dbReference>
<evidence type="ECO:0000256" key="3">
    <source>
        <dbReference type="ARBA" id="ARBA00022692"/>
    </source>
</evidence>
<evidence type="ECO:0000313" key="8">
    <source>
        <dbReference type="EMBL" id="QRF02047.1"/>
    </source>
</evidence>
<feature type="transmembrane region" description="Helical" evidence="7">
    <location>
        <begin position="53"/>
        <end position="71"/>
    </location>
</feature>
<proteinExistence type="predicted"/>
<dbReference type="Proteomes" id="UP000596311">
    <property type="component" value="Chromosome"/>
</dbReference>
<dbReference type="Pfam" id="PF06081">
    <property type="entry name" value="ArAE_1"/>
    <property type="match status" value="1"/>
</dbReference>
<sequence>MAGEARTERRGPRAARLPATITAWLRREADAARRSAHRALQAPGPERDAAAQALKAALAAFLAWAVTAWWWEAPMALMAPWAAVVLVQSTVYRSLHSAGLQLAVVTTGTLLAAGAAALTGSIVAALLIALPPATLIGRYARLGEQAAYAPTTVLFVLAYGSYSAAEIGHRLLETLVGAVIGIAVNALVLPPVHARELRHVLGALPDRTADLLAAMSGTVREGYGPVDAGGWYDRALALRRLVGRLEQARRWADESVRLNPGHRLRRPGPAGSGGSVEQDARWSAVAEQGVRITAVLAEAAEDRPGFAPLPAQVRLPLADFLRGTAELARLASPDAGLGLAEHRVRAARAERLAGGAQRQMFRVLAQQYEAATPAVGELVAATQRLLRALTEGGAPCLPHQHTPGRSTPGPAGPVVRQEDCP</sequence>
<reference evidence="8 9" key="1">
    <citation type="submission" date="2020-03" db="EMBL/GenBank/DDBJ databases">
        <title>Genome mining and metabolic profiling illuminate the polycyclic tetramate macrolactams from Streptomyces koyangensis SCSIO 5802.</title>
        <authorList>
            <person name="Ding W."/>
        </authorList>
    </citation>
    <scope>NUCLEOTIDE SEQUENCE [LARGE SCALE GENOMIC DNA]</scope>
    <source>
        <strain evidence="8 9">SCSIO 5802</strain>
    </source>
</reference>
<feature type="region of interest" description="Disordered" evidence="6">
    <location>
        <begin position="396"/>
        <end position="421"/>
    </location>
</feature>
<keyword evidence="4 7" id="KW-1133">Transmembrane helix</keyword>
<comment type="subcellular location">
    <subcellularLocation>
        <location evidence="1">Cell membrane</location>
        <topology evidence="1">Multi-pass membrane protein</topology>
    </subcellularLocation>
</comment>
<evidence type="ECO:0000256" key="6">
    <source>
        <dbReference type="SAM" id="MobiDB-lite"/>
    </source>
</evidence>
<feature type="transmembrane region" description="Helical" evidence="7">
    <location>
        <begin position="171"/>
        <end position="189"/>
    </location>
</feature>
<feature type="transmembrane region" description="Helical" evidence="7">
    <location>
        <begin position="147"/>
        <end position="164"/>
    </location>
</feature>
<keyword evidence="5 7" id="KW-0472">Membrane</keyword>
<evidence type="ECO:0000256" key="2">
    <source>
        <dbReference type="ARBA" id="ARBA00022475"/>
    </source>
</evidence>
<feature type="transmembrane region" description="Helical" evidence="7">
    <location>
        <begin position="77"/>
        <end position="95"/>
    </location>
</feature>
<keyword evidence="3 7" id="KW-0812">Transmembrane</keyword>
<evidence type="ECO:0000256" key="7">
    <source>
        <dbReference type="SAM" id="Phobius"/>
    </source>
</evidence>
<evidence type="ECO:0000256" key="5">
    <source>
        <dbReference type="ARBA" id="ARBA00023136"/>
    </source>
</evidence>
<evidence type="ECO:0000256" key="1">
    <source>
        <dbReference type="ARBA" id="ARBA00004651"/>
    </source>
</evidence>